<gene>
    <name evidence="4" type="ORF">IFM89_007832</name>
</gene>
<protein>
    <recommendedName>
        <fullName evidence="1">Poly [ADP-ribose] polymerase</fullName>
        <shortName evidence="1">PARP</shortName>
        <ecNumber evidence="1">2.4.2.-</ecNumber>
    </recommendedName>
</protein>
<dbReference type="InterPro" id="IPR012317">
    <property type="entry name" value="Poly(ADP-ribose)pol_cat_dom"/>
</dbReference>
<dbReference type="Pfam" id="PF00644">
    <property type="entry name" value="PARP"/>
    <property type="match status" value="1"/>
</dbReference>
<proteinExistence type="predicted"/>
<name>A0A835HWF6_9MAGN</name>
<dbReference type="EC" id="2.4.2.-" evidence="1"/>
<dbReference type="PROSITE" id="PS51059">
    <property type="entry name" value="PARP_CATALYTIC"/>
    <property type="match status" value="1"/>
</dbReference>
<evidence type="ECO:0000256" key="2">
    <source>
        <dbReference type="SAM" id="MobiDB-lite"/>
    </source>
</evidence>
<feature type="compositionally biased region" description="Polar residues" evidence="2">
    <location>
        <begin position="1"/>
        <end position="11"/>
    </location>
</feature>
<dbReference type="AlphaFoldDB" id="A0A835HWF6"/>
<reference evidence="4 5" key="1">
    <citation type="submission" date="2020-10" db="EMBL/GenBank/DDBJ databases">
        <title>The Coptis chinensis genome and diversification of protoberbering-type alkaloids.</title>
        <authorList>
            <person name="Wang B."/>
            <person name="Shu S."/>
            <person name="Song C."/>
            <person name="Liu Y."/>
        </authorList>
    </citation>
    <scope>NUCLEOTIDE SEQUENCE [LARGE SCALE GENOMIC DNA]</scope>
    <source>
        <strain evidence="4">HL-2020</strain>
        <tissue evidence="4">Leaf</tissue>
    </source>
</reference>
<dbReference type="Gene3D" id="3.90.228.10">
    <property type="match status" value="1"/>
</dbReference>
<sequence length="96" mass="11852">MENSAQESSLLLLNDNAIHDRRERQRQRQRNQRENMTEEQCCCYKHKRSWCNSIPFGKPKEQRGPKDSLQYKEYKVYNVDHIRMRYVIQVKFNFKR</sequence>
<keyword evidence="1" id="KW-0520">NAD</keyword>
<accession>A0A835HWF6</accession>
<comment type="caution">
    <text evidence="4">The sequence shown here is derived from an EMBL/GenBank/DDBJ whole genome shotgun (WGS) entry which is preliminary data.</text>
</comment>
<dbReference type="SUPFAM" id="SSF56399">
    <property type="entry name" value="ADP-ribosylation"/>
    <property type="match status" value="1"/>
</dbReference>
<evidence type="ECO:0000259" key="3">
    <source>
        <dbReference type="PROSITE" id="PS51059"/>
    </source>
</evidence>
<organism evidence="4 5">
    <name type="scientific">Coptis chinensis</name>
    <dbReference type="NCBI Taxonomy" id="261450"/>
    <lineage>
        <taxon>Eukaryota</taxon>
        <taxon>Viridiplantae</taxon>
        <taxon>Streptophyta</taxon>
        <taxon>Embryophyta</taxon>
        <taxon>Tracheophyta</taxon>
        <taxon>Spermatophyta</taxon>
        <taxon>Magnoliopsida</taxon>
        <taxon>Ranunculales</taxon>
        <taxon>Ranunculaceae</taxon>
        <taxon>Coptidoideae</taxon>
        <taxon>Coptis</taxon>
    </lineage>
</organism>
<keyword evidence="1" id="KW-0328">Glycosyltransferase</keyword>
<evidence type="ECO:0000313" key="5">
    <source>
        <dbReference type="Proteomes" id="UP000631114"/>
    </source>
</evidence>
<keyword evidence="1" id="KW-0808">Transferase</keyword>
<dbReference type="OrthoDB" id="429950at2759"/>
<dbReference type="GO" id="GO:0003950">
    <property type="term" value="F:NAD+ poly-ADP-ribosyltransferase activity"/>
    <property type="evidence" value="ECO:0007669"/>
    <property type="project" value="UniProtKB-UniRule"/>
</dbReference>
<evidence type="ECO:0000313" key="4">
    <source>
        <dbReference type="EMBL" id="KAF9608210.1"/>
    </source>
</evidence>
<keyword evidence="5" id="KW-1185">Reference proteome</keyword>
<feature type="domain" description="PARP catalytic" evidence="3">
    <location>
        <begin position="1"/>
        <end position="96"/>
    </location>
</feature>
<dbReference type="Proteomes" id="UP000631114">
    <property type="component" value="Unassembled WGS sequence"/>
</dbReference>
<feature type="region of interest" description="Disordered" evidence="2">
    <location>
        <begin position="1"/>
        <end position="37"/>
    </location>
</feature>
<evidence type="ECO:0000256" key="1">
    <source>
        <dbReference type="RuleBase" id="RU362114"/>
    </source>
</evidence>
<dbReference type="EMBL" id="JADFTS010000004">
    <property type="protein sequence ID" value="KAF9608210.1"/>
    <property type="molecule type" value="Genomic_DNA"/>
</dbReference>